<feature type="domain" description="N-acetyltransferase" evidence="6">
    <location>
        <begin position="10"/>
        <end position="155"/>
    </location>
</feature>
<reference evidence="7 8" key="1">
    <citation type="submission" date="2016-10" db="EMBL/GenBank/DDBJ databases">
        <authorList>
            <person name="de Groot N.N."/>
        </authorList>
    </citation>
    <scope>NUCLEOTIDE SEQUENCE [LARGE SCALE GENOMIC DNA]</scope>
    <source>
        <strain evidence="7 8">DSM 5885</strain>
    </source>
</reference>
<dbReference type="SUPFAM" id="SSF55729">
    <property type="entry name" value="Acyl-CoA N-acyltransferases (Nat)"/>
    <property type="match status" value="1"/>
</dbReference>
<evidence type="ECO:0000256" key="5">
    <source>
        <dbReference type="HAMAP-Rule" id="MF_02210"/>
    </source>
</evidence>
<dbReference type="PROSITE" id="PS51186">
    <property type="entry name" value="GNAT"/>
    <property type="match status" value="1"/>
</dbReference>
<dbReference type="InterPro" id="IPR016181">
    <property type="entry name" value="Acyl_CoA_acyltransferase"/>
</dbReference>
<dbReference type="HAMAP" id="MF_02210">
    <property type="entry name" value="RimI"/>
    <property type="match status" value="1"/>
</dbReference>
<dbReference type="NCBIfam" id="TIGR01575">
    <property type="entry name" value="rimI"/>
    <property type="match status" value="1"/>
</dbReference>
<dbReference type="PANTHER" id="PTHR43420:SF44">
    <property type="entry name" value="ACETYLTRANSFERASE YPEA"/>
    <property type="match status" value="1"/>
</dbReference>
<proteinExistence type="inferred from homology"/>
<keyword evidence="4 5" id="KW-0012">Acyltransferase</keyword>
<dbReference type="Proteomes" id="UP000198607">
    <property type="component" value="Unassembled WGS sequence"/>
</dbReference>
<dbReference type="STRING" id="83767.SAMN05660652_03868"/>
<dbReference type="Pfam" id="PF00583">
    <property type="entry name" value="Acetyltransf_1"/>
    <property type="match status" value="1"/>
</dbReference>
<dbReference type="RefSeq" id="WP_245715617.1">
    <property type="nucleotide sequence ID" value="NZ_FNCY01000026.1"/>
</dbReference>
<comment type="similarity">
    <text evidence="1 5">Belongs to the acetyltransferase family. RimI subfamily.</text>
</comment>
<dbReference type="Gene3D" id="3.40.630.30">
    <property type="match status" value="1"/>
</dbReference>
<keyword evidence="2 5" id="KW-0963">Cytoplasm</keyword>
<comment type="caution">
    <text evidence="5">Lacks conserved residue(s) required for the propagation of feature annotation.</text>
</comment>
<evidence type="ECO:0000256" key="3">
    <source>
        <dbReference type="ARBA" id="ARBA00022679"/>
    </source>
</evidence>
<dbReference type="PANTHER" id="PTHR43420">
    <property type="entry name" value="ACETYLTRANSFERASE"/>
    <property type="match status" value="1"/>
</dbReference>
<gene>
    <name evidence="5" type="primary">rimI</name>
    <name evidence="7" type="ORF">SAMN05660652_03868</name>
</gene>
<dbReference type="InterPro" id="IPR000182">
    <property type="entry name" value="GNAT_dom"/>
</dbReference>
<keyword evidence="8" id="KW-1185">Reference proteome</keyword>
<protein>
    <recommendedName>
        <fullName evidence="5">[Ribosomal protein bS18]-alanine N-acetyltransferase</fullName>
        <ecNumber evidence="5">2.3.1.266</ecNumber>
    </recommendedName>
</protein>
<dbReference type="InterPro" id="IPR006464">
    <property type="entry name" value="AcTrfase_RimI/Ard1"/>
</dbReference>
<comment type="subcellular location">
    <subcellularLocation>
        <location evidence="5">Cytoplasm</location>
    </subcellularLocation>
</comment>
<keyword evidence="3 5" id="KW-0808">Transferase</keyword>
<comment type="function">
    <text evidence="5">Acetylates the N-terminal alanine of ribosomal protein bS18.</text>
</comment>
<dbReference type="InterPro" id="IPR050680">
    <property type="entry name" value="YpeA/RimI_acetyltransf"/>
</dbReference>
<organism evidence="7 8">
    <name type="scientific">Propionivibrio dicarboxylicus</name>
    <dbReference type="NCBI Taxonomy" id="83767"/>
    <lineage>
        <taxon>Bacteria</taxon>
        <taxon>Pseudomonadati</taxon>
        <taxon>Pseudomonadota</taxon>
        <taxon>Betaproteobacteria</taxon>
        <taxon>Rhodocyclales</taxon>
        <taxon>Rhodocyclaceae</taxon>
        <taxon>Propionivibrio</taxon>
    </lineage>
</organism>
<feature type="binding site" evidence="5">
    <location>
        <position position="116"/>
    </location>
    <ligand>
        <name>acetyl-CoA</name>
        <dbReference type="ChEBI" id="CHEBI:57288"/>
    </ligand>
</feature>
<evidence type="ECO:0000313" key="8">
    <source>
        <dbReference type="Proteomes" id="UP000198607"/>
    </source>
</evidence>
<feature type="active site" description="Proton acceptor" evidence="5">
    <location>
        <position position="111"/>
    </location>
</feature>
<dbReference type="AlphaFoldDB" id="A0A1G8MMG3"/>
<comment type="catalytic activity">
    <reaction evidence="5">
        <text>N-terminal L-alanyl-[ribosomal protein bS18] + acetyl-CoA = N-terminal N(alpha)-acetyl-L-alanyl-[ribosomal protein bS18] + CoA + H(+)</text>
        <dbReference type="Rhea" id="RHEA:43756"/>
        <dbReference type="Rhea" id="RHEA-COMP:10676"/>
        <dbReference type="Rhea" id="RHEA-COMP:10677"/>
        <dbReference type="ChEBI" id="CHEBI:15378"/>
        <dbReference type="ChEBI" id="CHEBI:57287"/>
        <dbReference type="ChEBI" id="CHEBI:57288"/>
        <dbReference type="ChEBI" id="CHEBI:64718"/>
        <dbReference type="ChEBI" id="CHEBI:83683"/>
        <dbReference type="EC" id="2.3.1.266"/>
    </reaction>
</comment>
<dbReference type="CDD" id="cd04301">
    <property type="entry name" value="NAT_SF"/>
    <property type="match status" value="1"/>
</dbReference>
<evidence type="ECO:0000313" key="7">
    <source>
        <dbReference type="EMBL" id="SDI69094.1"/>
    </source>
</evidence>
<evidence type="ECO:0000256" key="4">
    <source>
        <dbReference type="ARBA" id="ARBA00023315"/>
    </source>
</evidence>
<dbReference type="InterPro" id="IPR043690">
    <property type="entry name" value="RimI"/>
</dbReference>
<dbReference type="GO" id="GO:0008999">
    <property type="term" value="F:protein-N-terminal-alanine acetyltransferase activity"/>
    <property type="evidence" value="ECO:0007669"/>
    <property type="project" value="UniProtKB-UniRule"/>
</dbReference>
<name>A0A1G8MMG3_9RHOO</name>
<dbReference type="EC" id="2.3.1.266" evidence="5"/>
<evidence type="ECO:0000256" key="2">
    <source>
        <dbReference type="ARBA" id="ARBA00022490"/>
    </source>
</evidence>
<evidence type="ECO:0000256" key="1">
    <source>
        <dbReference type="ARBA" id="ARBA00005395"/>
    </source>
</evidence>
<feature type="active site" description="Proton donor" evidence="5">
    <location>
        <position position="123"/>
    </location>
</feature>
<dbReference type="EMBL" id="FNCY01000026">
    <property type="protein sequence ID" value="SDI69094.1"/>
    <property type="molecule type" value="Genomic_DNA"/>
</dbReference>
<evidence type="ECO:0000259" key="6">
    <source>
        <dbReference type="PROSITE" id="PS51186"/>
    </source>
</evidence>
<accession>A0A1G8MMG3</accession>
<sequence>MMKEFSGAELEVMPMALRDVDDILRIEYSLYSHPWSRANFSDSLDSGYVCCVARIGGELVGYFVVMLAVDEAHLLNISVADAFQGRGLGARLLRVAMNSAYEKGGRFMLLEVRVSNERAFSLYKHFGFEKIGLRRGYYPAGFGREDALVLRRELMSEVCA</sequence>
<dbReference type="GO" id="GO:0005737">
    <property type="term" value="C:cytoplasm"/>
    <property type="evidence" value="ECO:0007669"/>
    <property type="project" value="UniProtKB-SubCell"/>
</dbReference>